<feature type="compositionally biased region" description="Basic and acidic residues" evidence="1">
    <location>
        <begin position="168"/>
        <end position="181"/>
    </location>
</feature>
<feature type="region of interest" description="Disordered" evidence="1">
    <location>
        <begin position="59"/>
        <end position="181"/>
    </location>
</feature>
<feature type="compositionally biased region" description="Basic and acidic residues" evidence="1">
    <location>
        <begin position="59"/>
        <end position="70"/>
    </location>
</feature>
<dbReference type="RefSeq" id="WP_144612363.1">
    <property type="nucleotide sequence ID" value="NZ_CP042161.1"/>
</dbReference>
<feature type="compositionally biased region" description="Acidic residues" evidence="1">
    <location>
        <begin position="154"/>
        <end position="167"/>
    </location>
</feature>
<feature type="compositionally biased region" description="Acidic residues" evidence="1">
    <location>
        <begin position="87"/>
        <end position="111"/>
    </location>
</feature>
<proteinExistence type="predicted"/>
<protein>
    <recommendedName>
        <fullName evidence="4">Myb-like domain-containing protein</fullName>
    </recommendedName>
</protein>
<gene>
    <name evidence="2" type="ORF">FPS98_00030</name>
</gene>
<dbReference type="AlphaFoldDB" id="A0A517I0S0"/>
<feature type="compositionally biased region" description="Acidic residues" evidence="1">
    <location>
        <begin position="119"/>
        <end position="144"/>
    </location>
</feature>
<evidence type="ECO:0000313" key="2">
    <source>
        <dbReference type="EMBL" id="QDS32495.1"/>
    </source>
</evidence>
<dbReference type="Proteomes" id="UP000317713">
    <property type="component" value="Chromosome"/>
</dbReference>
<accession>A0A517I0S0</accession>
<evidence type="ECO:0008006" key="4">
    <source>
        <dbReference type="Google" id="ProtNLM"/>
    </source>
</evidence>
<organism evidence="2 3">
    <name type="scientific">Brevibacillus brevis</name>
    <name type="common">Bacillus brevis</name>
    <dbReference type="NCBI Taxonomy" id="1393"/>
    <lineage>
        <taxon>Bacteria</taxon>
        <taxon>Bacillati</taxon>
        <taxon>Bacillota</taxon>
        <taxon>Bacilli</taxon>
        <taxon>Bacillales</taxon>
        <taxon>Paenibacillaceae</taxon>
        <taxon>Brevibacillus</taxon>
    </lineage>
</organism>
<feature type="compositionally biased region" description="Polar residues" evidence="1">
    <location>
        <begin position="72"/>
        <end position="86"/>
    </location>
</feature>
<name>A0A517I0S0_BREBE</name>
<reference evidence="2 3" key="1">
    <citation type="submission" date="2019-07" db="EMBL/GenBank/DDBJ databases">
        <title>Characterization of Brevibacillus brevis HK544, as a potential biocontrol agent.</title>
        <authorList>
            <person name="Kim H."/>
        </authorList>
    </citation>
    <scope>NUCLEOTIDE SEQUENCE [LARGE SCALE GENOMIC DNA]</scope>
    <source>
        <strain evidence="2 3">HK544</strain>
    </source>
</reference>
<evidence type="ECO:0000256" key="1">
    <source>
        <dbReference type="SAM" id="MobiDB-lite"/>
    </source>
</evidence>
<sequence length="256" mass="28353">MSKHAQFTAVVKKMATDDKKIVLNLEMVGKPDPYDLADIVDMVGDKVVVHLGNPQMAIKFDEDEREEHRGLSVTTDQSGVVTQVSGDNDDDEDDYVDTDDLENDENESEEFEHDKETGEEGDESSESEEGSEENPEIQTEETENENTPNPEQQSQEESDDNTNDGDQEANKQDDAAAAIDKDKLVTFILSGQAPTFEEMEYDFPALLARKQNGETWIKIASSIGTSSSKLQAAWAKYKKLVSEHMAKLNGEEPGAA</sequence>
<dbReference type="EMBL" id="CP042161">
    <property type="protein sequence ID" value="QDS32495.1"/>
    <property type="molecule type" value="Genomic_DNA"/>
</dbReference>
<evidence type="ECO:0000313" key="3">
    <source>
        <dbReference type="Proteomes" id="UP000317713"/>
    </source>
</evidence>